<evidence type="ECO:0000256" key="1">
    <source>
        <dbReference type="ARBA" id="ARBA00004123"/>
    </source>
</evidence>
<dbReference type="HOGENOM" id="CLU_413505_0_0_1"/>
<feature type="domain" description="PAS" evidence="8">
    <location>
        <begin position="263"/>
        <end position="295"/>
    </location>
</feature>
<dbReference type="PANTHER" id="PTHR23043:SF17">
    <property type="entry name" value="PROTEIN SIMILAR"/>
    <property type="match status" value="1"/>
</dbReference>
<feature type="region of interest" description="Disordered" evidence="7">
    <location>
        <begin position="1"/>
        <end position="28"/>
    </location>
</feature>
<dbReference type="Proteomes" id="UP000030746">
    <property type="component" value="Unassembled WGS sequence"/>
</dbReference>
<comment type="subcellular location">
    <subcellularLocation>
        <location evidence="1">Nucleus</location>
    </subcellularLocation>
</comment>
<reference evidence="9 10" key="1">
    <citation type="journal article" date="2013" name="Nature">
        <title>Insights into bilaterian evolution from three spiralian genomes.</title>
        <authorList>
            <person name="Simakov O."/>
            <person name="Marletaz F."/>
            <person name="Cho S.J."/>
            <person name="Edsinger-Gonzales E."/>
            <person name="Havlak P."/>
            <person name="Hellsten U."/>
            <person name="Kuo D.H."/>
            <person name="Larsson T."/>
            <person name="Lv J."/>
            <person name="Arendt D."/>
            <person name="Savage R."/>
            <person name="Osoegawa K."/>
            <person name="de Jong P."/>
            <person name="Grimwood J."/>
            <person name="Chapman J.A."/>
            <person name="Shapiro H."/>
            <person name="Aerts A."/>
            <person name="Otillar R.P."/>
            <person name="Terry A.Y."/>
            <person name="Boore J.L."/>
            <person name="Grigoriev I.V."/>
            <person name="Lindberg D.R."/>
            <person name="Seaver E.C."/>
            <person name="Weisblat D.A."/>
            <person name="Putnam N.H."/>
            <person name="Rokhsar D.S."/>
        </authorList>
    </citation>
    <scope>NUCLEOTIDE SEQUENCE [LARGE SCALE GENOMIC DNA]</scope>
</reference>
<dbReference type="OMA" id="ISETDTC"/>
<dbReference type="InterPro" id="IPR013655">
    <property type="entry name" value="PAS_fold_3"/>
</dbReference>
<dbReference type="CDD" id="cd00130">
    <property type="entry name" value="PAS"/>
    <property type="match status" value="2"/>
</dbReference>
<keyword evidence="4" id="KW-0238">DNA-binding</keyword>
<accession>V4AM84</accession>
<evidence type="ECO:0000313" key="9">
    <source>
        <dbReference type="EMBL" id="ESO98257.1"/>
    </source>
</evidence>
<dbReference type="GO" id="GO:0005634">
    <property type="term" value="C:nucleus"/>
    <property type="evidence" value="ECO:0007669"/>
    <property type="project" value="UniProtKB-SubCell"/>
</dbReference>
<feature type="compositionally biased region" description="Basic residues" evidence="7">
    <location>
        <begin position="1"/>
        <end position="13"/>
    </location>
</feature>
<dbReference type="GO" id="GO:0000977">
    <property type="term" value="F:RNA polymerase II transcription regulatory region sequence-specific DNA binding"/>
    <property type="evidence" value="ECO:0007669"/>
    <property type="project" value="TreeGrafter"/>
</dbReference>
<evidence type="ECO:0000256" key="2">
    <source>
        <dbReference type="ARBA" id="ARBA00022737"/>
    </source>
</evidence>
<keyword evidence="5" id="KW-0804">Transcription</keyword>
<dbReference type="InterPro" id="IPR000014">
    <property type="entry name" value="PAS"/>
</dbReference>
<dbReference type="SUPFAM" id="SSF55785">
    <property type="entry name" value="PYP-like sensor domain (PAS domain)"/>
    <property type="match status" value="2"/>
</dbReference>
<dbReference type="GO" id="GO:0000981">
    <property type="term" value="F:DNA-binding transcription factor activity, RNA polymerase II-specific"/>
    <property type="evidence" value="ECO:0007669"/>
    <property type="project" value="TreeGrafter"/>
</dbReference>
<dbReference type="Pfam" id="PF08447">
    <property type="entry name" value="PAS_3"/>
    <property type="match status" value="1"/>
</dbReference>
<dbReference type="GO" id="GO:0071456">
    <property type="term" value="P:cellular response to hypoxia"/>
    <property type="evidence" value="ECO:0007669"/>
    <property type="project" value="TreeGrafter"/>
</dbReference>
<dbReference type="STRING" id="225164.V4AM84"/>
<feature type="domain" description="PAS" evidence="8">
    <location>
        <begin position="98"/>
        <end position="168"/>
    </location>
</feature>
<gene>
    <name evidence="9" type="ORF">LOTGIDRAFT_159052</name>
</gene>
<dbReference type="AlphaFoldDB" id="V4AM84"/>
<evidence type="ECO:0000256" key="3">
    <source>
        <dbReference type="ARBA" id="ARBA00023015"/>
    </source>
</evidence>
<evidence type="ECO:0000259" key="8">
    <source>
        <dbReference type="PROSITE" id="PS50112"/>
    </source>
</evidence>
<dbReference type="InterPro" id="IPR013767">
    <property type="entry name" value="PAS_fold"/>
</dbReference>
<organism evidence="9 10">
    <name type="scientific">Lottia gigantea</name>
    <name type="common">Giant owl limpet</name>
    <dbReference type="NCBI Taxonomy" id="225164"/>
    <lineage>
        <taxon>Eukaryota</taxon>
        <taxon>Metazoa</taxon>
        <taxon>Spiralia</taxon>
        <taxon>Lophotrochozoa</taxon>
        <taxon>Mollusca</taxon>
        <taxon>Gastropoda</taxon>
        <taxon>Patellogastropoda</taxon>
        <taxon>Lottioidea</taxon>
        <taxon>Lottiidae</taxon>
        <taxon>Lottia</taxon>
    </lineage>
</organism>
<keyword evidence="10" id="KW-1185">Reference proteome</keyword>
<sequence length="664" mass="75985">MERCKRHSGRKSAKTSVSSSENRGRIDPSFKSKRYRDKLRYEIKSLEALIPIDRTSLNRKLDSQTVFRLILSYFRTKQFFQASGVDKIPLEHQIQDGEQPDEKQLVQGLDGFVILLSSDGIILYVSENVLHYIGFNQVDLLHRCIYGIVHPDDHNDLQCNLEQTLSPVLISDFSILTNPEETEVCKPLSFICRMKYFNGSSAGYLKMHCSGKIVHQPGVQTNNRSSNQMVFLFVHPFMYNHVELLCQERKEKTFWSKHEMDLKIIEMDQKVKDVLGLEDSEFKNQSFYNLIHPEDLSTFSTCHKLLTESTQVQTIYFRLESKDKRWKWFQSRGKVLSKNSKKFSIVFSHCPLSEDDSTFIQQEARIRHKYGITDLPQKMVSAESRAPWTPDKEHGVRDHPFASLTRYSQPQPDDLLLSLQSVNCPSSWHMLSDRHSPVLPSNHVAHKIMQQEKQRQFLEFKRQQTENILVNNLGNMGWNSYEYGLSLPHFSDHYSQADSSPFTSYSEAPVSGIPSTLLFVPSPGIQQLPTNSHQISTNIQTTQNVIMPANSANIWPDNLQTSVFVPSHNTSYVPLYPISSYVWPVNLHHYDSKQILCGSTTISQEIKTSPCVTSTAELPPSDGQDPDIDGVAHMKIVESVPPPETPRQVDLPSIGSFLEYLNEV</sequence>
<dbReference type="KEGG" id="lgi:LOTGIDRAFT_159052"/>
<dbReference type="Gene3D" id="3.30.450.20">
    <property type="entry name" value="PAS domain"/>
    <property type="match status" value="2"/>
</dbReference>
<evidence type="ECO:0000256" key="4">
    <source>
        <dbReference type="ARBA" id="ARBA00023125"/>
    </source>
</evidence>
<dbReference type="GeneID" id="20237940"/>
<evidence type="ECO:0000313" key="10">
    <source>
        <dbReference type="Proteomes" id="UP000030746"/>
    </source>
</evidence>
<keyword evidence="6" id="KW-0539">Nucleus</keyword>
<dbReference type="RefSeq" id="XP_009050962.1">
    <property type="nucleotide sequence ID" value="XM_009052714.1"/>
</dbReference>
<evidence type="ECO:0000256" key="6">
    <source>
        <dbReference type="ARBA" id="ARBA00023242"/>
    </source>
</evidence>
<dbReference type="SMART" id="SM00091">
    <property type="entry name" value="PAS"/>
    <property type="match status" value="2"/>
</dbReference>
<dbReference type="OrthoDB" id="6099906at2759"/>
<dbReference type="CTD" id="20237940"/>
<protein>
    <recommendedName>
        <fullName evidence="8">PAS domain-containing protein</fullName>
    </recommendedName>
</protein>
<dbReference type="EMBL" id="KB201262">
    <property type="protein sequence ID" value="ESO98257.1"/>
    <property type="molecule type" value="Genomic_DNA"/>
</dbReference>
<name>V4AM84_LOTGI</name>
<proteinExistence type="predicted"/>
<keyword evidence="2" id="KW-0677">Repeat</keyword>
<dbReference type="PROSITE" id="PS50112">
    <property type="entry name" value="PAS"/>
    <property type="match status" value="2"/>
</dbReference>
<keyword evidence="3" id="KW-0805">Transcription regulation</keyword>
<evidence type="ECO:0000256" key="7">
    <source>
        <dbReference type="SAM" id="MobiDB-lite"/>
    </source>
</evidence>
<dbReference type="PANTHER" id="PTHR23043">
    <property type="entry name" value="HYPOXIA-INDUCIBLE FACTOR 1 ALPHA"/>
    <property type="match status" value="1"/>
</dbReference>
<dbReference type="InterPro" id="IPR035965">
    <property type="entry name" value="PAS-like_dom_sf"/>
</dbReference>
<dbReference type="Pfam" id="PF00989">
    <property type="entry name" value="PAS"/>
    <property type="match status" value="1"/>
</dbReference>
<evidence type="ECO:0000256" key="5">
    <source>
        <dbReference type="ARBA" id="ARBA00023163"/>
    </source>
</evidence>